<evidence type="ECO:0000313" key="2">
    <source>
        <dbReference type="Proteomes" id="UP000077115"/>
    </source>
</evidence>
<dbReference type="EMBL" id="DS022316">
    <property type="protein sequence ID" value="OAJ45359.1"/>
    <property type="molecule type" value="Genomic_DNA"/>
</dbReference>
<sequence>MPEQIAAWIRRVTALNDDDLDDELKLINKNSLNVFARVISHTHHPELDFHTEMERMKHIPTPIQSIYWFLLEYTLSAINSETPVSSHMDDNTRIKRIPFQPSFFCEDDKVEAQVKGEMVIFTSLANLNI</sequence>
<gene>
    <name evidence="1" type="ORF">BDEG_28506</name>
</gene>
<organism evidence="1 2">
    <name type="scientific">Batrachochytrium dendrobatidis (strain JEL423)</name>
    <dbReference type="NCBI Taxonomy" id="403673"/>
    <lineage>
        <taxon>Eukaryota</taxon>
        <taxon>Fungi</taxon>
        <taxon>Fungi incertae sedis</taxon>
        <taxon>Chytridiomycota</taxon>
        <taxon>Chytridiomycota incertae sedis</taxon>
        <taxon>Chytridiomycetes</taxon>
        <taxon>Rhizophydiales</taxon>
        <taxon>Rhizophydiales incertae sedis</taxon>
        <taxon>Batrachochytrium</taxon>
    </lineage>
</organism>
<dbReference type="VEuPathDB" id="FungiDB:BDEG_28506"/>
<reference evidence="1 2" key="1">
    <citation type="submission" date="2006-10" db="EMBL/GenBank/DDBJ databases">
        <title>The Genome Sequence of Batrachochytrium dendrobatidis JEL423.</title>
        <authorList>
            <consortium name="The Broad Institute Genome Sequencing Platform"/>
            <person name="Birren B."/>
            <person name="Lander E."/>
            <person name="Galagan J."/>
            <person name="Cuomo C."/>
            <person name="Devon K."/>
            <person name="Jaffe D."/>
            <person name="Butler J."/>
            <person name="Alvarez P."/>
            <person name="Gnerre S."/>
            <person name="Grabherr M."/>
            <person name="Kleber M."/>
            <person name="Mauceli E."/>
            <person name="Brockman W."/>
            <person name="Young S."/>
            <person name="LaButti K."/>
            <person name="Sykes S."/>
            <person name="DeCaprio D."/>
            <person name="Crawford M."/>
            <person name="Koehrsen M."/>
            <person name="Engels R."/>
            <person name="Montgomery P."/>
            <person name="Pearson M."/>
            <person name="Howarth C."/>
            <person name="Larson L."/>
            <person name="White J."/>
            <person name="O'Leary S."/>
            <person name="Kodira C."/>
            <person name="Zeng Q."/>
            <person name="Yandava C."/>
            <person name="Alvarado L."/>
            <person name="Longcore J."/>
            <person name="James T."/>
        </authorList>
    </citation>
    <scope>NUCLEOTIDE SEQUENCE [LARGE SCALE GENOMIC DNA]</scope>
    <source>
        <strain evidence="1 2">JEL423</strain>
    </source>
</reference>
<accession>A0A177WZ44</accession>
<protein>
    <submittedName>
        <fullName evidence="1">Uncharacterized protein</fullName>
    </submittedName>
</protein>
<evidence type="ECO:0000313" key="1">
    <source>
        <dbReference type="EMBL" id="OAJ45359.1"/>
    </source>
</evidence>
<dbReference type="Proteomes" id="UP000077115">
    <property type="component" value="Unassembled WGS sequence"/>
</dbReference>
<reference evidence="1 2" key="2">
    <citation type="submission" date="2016-05" db="EMBL/GenBank/DDBJ databases">
        <title>Lineage-specific infection strategies underlie the spectrum of fungal disease in amphibians.</title>
        <authorList>
            <person name="Cuomo C.A."/>
            <person name="Farrer R.A."/>
            <person name="James T."/>
            <person name="Longcore J."/>
            <person name="Birren B."/>
        </authorList>
    </citation>
    <scope>NUCLEOTIDE SEQUENCE [LARGE SCALE GENOMIC DNA]</scope>
    <source>
        <strain evidence="1 2">JEL423</strain>
    </source>
</reference>
<dbReference type="AlphaFoldDB" id="A0A177WZ44"/>
<proteinExistence type="predicted"/>
<name>A0A177WZ44_BATDL</name>